<organism evidence="8 9">
    <name type="scientific">Thermobacillus composti (strain DSM 18247 / JCM 13945 / KWC4)</name>
    <dbReference type="NCBI Taxonomy" id="717605"/>
    <lineage>
        <taxon>Bacteria</taxon>
        <taxon>Bacillati</taxon>
        <taxon>Bacillota</taxon>
        <taxon>Bacilli</taxon>
        <taxon>Bacillales</taxon>
        <taxon>Paenibacillaceae</taxon>
        <taxon>Thermobacillus</taxon>
    </lineage>
</organism>
<evidence type="ECO:0000256" key="3">
    <source>
        <dbReference type="ARBA" id="ARBA00022692"/>
    </source>
</evidence>
<feature type="transmembrane region" description="Helical" evidence="7">
    <location>
        <begin position="120"/>
        <end position="142"/>
    </location>
</feature>
<dbReference type="Pfam" id="PF06081">
    <property type="entry name" value="ArAE_1"/>
    <property type="match status" value="1"/>
</dbReference>
<dbReference type="PANTHER" id="PTHR30509:SF27">
    <property type="entry name" value="UPF0421 PROTEIN YGAE"/>
    <property type="match status" value="1"/>
</dbReference>
<dbReference type="STRING" id="717605.Theco_0533"/>
<evidence type="ECO:0000256" key="2">
    <source>
        <dbReference type="ARBA" id="ARBA00022475"/>
    </source>
</evidence>
<comment type="subcellular location">
    <subcellularLocation>
        <location evidence="1">Cell membrane</location>
        <topology evidence="1">Multi-pass membrane protein</topology>
    </subcellularLocation>
</comment>
<feature type="compositionally biased region" description="Basic and acidic residues" evidence="6">
    <location>
        <begin position="354"/>
        <end position="366"/>
    </location>
</feature>
<evidence type="ECO:0000256" key="6">
    <source>
        <dbReference type="SAM" id="MobiDB-lite"/>
    </source>
</evidence>
<dbReference type="KEGG" id="tco:Theco_0533"/>
<evidence type="ECO:0000313" key="9">
    <source>
        <dbReference type="Proteomes" id="UP000010795"/>
    </source>
</evidence>
<keyword evidence="3 7" id="KW-0812">Transmembrane</keyword>
<evidence type="ECO:0000256" key="4">
    <source>
        <dbReference type="ARBA" id="ARBA00022989"/>
    </source>
</evidence>
<dbReference type="RefSeq" id="WP_015253507.1">
    <property type="nucleotide sequence ID" value="NC_019897.1"/>
</dbReference>
<evidence type="ECO:0000256" key="5">
    <source>
        <dbReference type="ARBA" id="ARBA00023136"/>
    </source>
</evidence>
<dbReference type="Proteomes" id="UP000010795">
    <property type="component" value="Chromosome"/>
</dbReference>
<proteinExistence type="predicted"/>
<reference evidence="9" key="1">
    <citation type="submission" date="2012-01" db="EMBL/GenBank/DDBJ databases">
        <title>Complete sequence of chromosome of Thermobacillus composti KWC4.</title>
        <authorList>
            <person name="Lucas S."/>
            <person name="Han J."/>
            <person name="Lapidus A."/>
            <person name="Cheng J.-F."/>
            <person name="Goodwin L."/>
            <person name="Pitluck S."/>
            <person name="Peters L."/>
            <person name="Ovchinnikova G."/>
            <person name="Teshima H."/>
            <person name="Detter J.C."/>
            <person name="Han C."/>
            <person name="Tapia R."/>
            <person name="Land M."/>
            <person name="Hauser L."/>
            <person name="Kyrpides N."/>
            <person name="Ivanova N."/>
            <person name="Pagani I."/>
            <person name="Anderson I."/>
            <person name="Woyke T."/>
        </authorList>
    </citation>
    <scope>NUCLEOTIDE SEQUENCE [LARGE SCALE GENOMIC DNA]</scope>
    <source>
        <strain evidence="9">DSM 18247 / JCM 13945 / KWC4</strain>
    </source>
</reference>
<feature type="region of interest" description="Disordered" evidence="6">
    <location>
        <begin position="336"/>
        <end position="366"/>
    </location>
</feature>
<evidence type="ECO:0000256" key="7">
    <source>
        <dbReference type="SAM" id="Phobius"/>
    </source>
</evidence>
<keyword evidence="4 7" id="KW-1133">Transmembrane helix</keyword>
<dbReference type="OrthoDB" id="1653617at2"/>
<sequence>MTIGARMLKTGLAVVLAIYVSGLFGFGTPIIATVAAIFTIQPSIYRSWQQVHDQIQSNIIGAAFALGAAQWLGVTPISVGIVCIAVILLNIRLKTTSAIGLTLVTVVAVMEAHAEGWRFALERFAMVLTGIISAFLVNVLVLPPRPKQQFREQVHEAYNILSLLLRTAVSNEIRERVFKEEHERLEQIFRRLDEQYTLFKEDRVFRPAGRRKRARQLLLSRQMIRTLRHGSQLLDAVEEHFYSSPDAAEWAERFDRRIEALTKCHELLLLKWEGKIKPVAVIRPEPSDDLAKDLSAYIGKQPVERRRLLFVASAMFEYAYHLDRLGKLLDRIMRDQSADEGAEEGADEAAEEAMGEKPGQRDARDR</sequence>
<evidence type="ECO:0000256" key="1">
    <source>
        <dbReference type="ARBA" id="ARBA00004651"/>
    </source>
</evidence>
<gene>
    <name evidence="8" type="ordered locus">Theco_0533</name>
</gene>
<keyword evidence="9" id="KW-1185">Reference proteome</keyword>
<feature type="transmembrane region" description="Helical" evidence="7">
    <location>
        <begin position="60"/>
        <end position="89"/>
    </location>
</feature>
<feature type="transmembrane region" description="Helical" evidence="7">
    <location>
        <begin position="12"/>
        <end position="40"/>
    </location>
</feature>
<dbReference type="InterPro" id="IPR010343">
    <property type="entry name" value="ArAE_1"/>
</dbReference>
<protein>
    <submittedName>
        <fullName evidence="8">Putative membrane protein</fullName>
    </submittedName>
</protein>
<keyword evidence="2" id="KW-1003">Cell membrane</keyword>
<dbReference type="GO" id="GO:0005886">
    <property type="term" value="C:plasma membrane"/>
    <property type="evidence" value="ECO:0007669"/>
    <property type="project" value="UniProtKB-SubCell"/>
</dbReference>
<feature type="compositionally biased region" description="Acidic residues" evidence="6">
    <location>
        <begin position="338"/>
        <end position="353"/>
    </location>
</feature>
<evidence type="ECO:0000313" key="8">
    <source>
        <dbReference type="EMBL" id="AGA56743.1"/>
    </source>
</evidence>
<keyword evidence="5 7" id="KW-0472">Membrane</keyword>
<dbReference type="PANTHER" id="PTHR30509">
    <property type="entry name" value="P-HYDROXYBENZOIC ACID EFFLUX PUMP SUBUNIT-RELATED"/>
    <property type="match status" value="1"/>
</dbReference>
<feature type="transmembrane region" description="Helical" evidence="7">
    <location>
        <begin position="96"/>
        <end position="114"/>
    </location>
</feature>
<name>L0E8X4_THECK</name>
<dbReference type="EMBL" id="CP003255">
    <property type="protein sequence ID" value="AGA56743.1"/>
    <property type="molecule type" value="Genomic_DNA"/>
</dbReference>
<dbReference type="AlphaFoldDB" id="L0E8X4"/>
<accession>L0E8X4</accession>
<dbReference type="eggNOG" id="COG4129">
    <property type="taxonomic scope" value="Bacteria"/>
</dbReference>
<dbReference type="HOGENOM" id="CLU_061355_0_0_9"/>